<dbReference type="GO" id="GO:0006511">
    <property type="term" value="P:ubiquitin-dependent protein catabolic process"/>
    <property type="evidence" value="ECO:0007669"/>
    <property type="project" value="InterPro"/>
</dbReference>
<organism evidence="9 10">
    <name type="scientific">Bondarzewia mesenterica</name>
    <dbReference type="NCBI Taxonomy" id="1095465"/>
    <lineage>
        <taxon>Eukaryota</taxon>
        <taxon>Fungi</taxon>
        <taxon>Dikarya</taxon>
        <taxon>Basidiomycota</taxon>
        <taxon>Agaricomycotina</taxon>
        <taxon>Agaricomycetes</taxon>
        <taxon>Russulales</taxon>
        <taxon>Bondarzewiaceae</taxon>
        <taxon>Bondarzewia</taxon>
    </lineage>
</organism>
<dbReference type="Pfam" id="PF10557">
    <property type="entry name" value="Cullin_Nedd8"/>
    <property type="match status" value="1"/>
</dbReference>
<dbReference type="Pfam" id="PF00888">
    <property type="entry name" value="Cullin"/>
    <property type="match status" value="1"/>
</dbReference>
<dbReference type="InterPro" id="IPR016158">
    <property type="entry name" value="Cullin_homology"/>
</dbReference>
<evidence type="ECO:0000256" key="2">
    <source>
        <dbReference type="ARBA" id="ARBA00022499"/>
    </source>
</evidence>
<dbReference type="Gene3D" id="3.30.230.130">
    <property type="entry name" value="Cullin, Chain C, Domain 2"/>
    <property type="match status" value="1"/>
</dbReference>
<dbReference type="Gene3D" id="1.10.10.10">
    <property type="entry name" value="Winged helix-like DNA-binding domain superfamily/Winged helix DNA-binding domain"/>
    <property type="match status" value="1"/>
</dbReference>
<dbReference type="InterPro" id="IPR059120">
    <property type="entry name" value="Cullin-like_AB"/>
</dbReference>
<dbReference type="GO" id="GO:0031625">
    <property type="term" value="F:ubiquitin protein ligase binding"/>
    <property type="evidence" value="ECO:0007669"/>
    <property type="project" value="InterPro"/>
</dbReference>
<dbReference type="Gene3D" id="1.20.1310.10">
    <property type="entry name" value="Cullin Repeats"/>
    <property type="match status" value="4"/>
</dbReference>
<reference evidence="9 10" key="1">
    <citation type="submission" date="2019-02" db="EMBL/GenBank/DDBJ databases">
        <title>Genome sequencing of the rare red list fungi Bondarzewia mesenterica.</title>
        <authorList>
            <person name="Buettner E."/>
            <person name="Kellner H."/>
        </authorList>
    </citation>
    <scope>NUCLEOTIDE SEQUENCE [LARGE SCALE GENOMIC DNA]</scope>
    <source>
        <strain evidence="9 10">DSM 108281</strain>
    </source>
</reference>
<evidence type="ECO:0000259" key="8">
    <source>
        <dbReference type="PROSITE" id="PS50069"/>
    </source>
</evidence>
<evidence type="ECO:0000256" key="1">
    <source>
        <dbReference type="ARBA" id="ARBA00006019"/>
    </source>
</evidence>
<dbReference type="SUPFAM" id="SSF46785">
    <property type="entry name" value="Winged helix' DNA-binding domain"/>
    <property type="match status" value="1"/>
</dbReference>
<dbReference type="InterPro" id="IPR019559">
    <property type="entry name" value="Cullin_neddylation_domain"/>
</dbReference>
<evidence type="ECO:0000256" key="6">
    <source>
        <dbReference type="SAM" id="MobiDB-lite"/>
    </source>
</evidence>
<name>A0A4S4LU61_9AGAM</name>
<feature type="chain" id="PRO_5020480009" description="Cullin family profile domain-containing protein" evidence="7">
    <location>
        <begin position="17"/>
        <end position="805"/>
    </location>
</feature>
<dbReference type="InterPro" id="IPR036390">
    <property type="entry name" value="WH_DNA-bd_sf"/>
</dbReference>
<feature type="region of interest" description="Disordered" evidence="6">
    <location>
        <begin position="28"/>
        <end position="60"/>
    </location>
</feature>
<comment type="similarity">
    <text evidence="1 4 5">Belongs to the cullin family.</text>
</comment>
<dbReference type="SMART" id="SM00884">
    <property type="entry name" value="Cullin_Nedd8"/>
    <property type="match status" value="1"/>
</dbReference>
<evidence type="ECO:0000256" key="7">
    <source>
        <dbReference type="SAM" id="SignalP"/>
    </source>
</evidence>
<dbReference type="PROSITE" id="PS50069">
    <property type="entry name" value="CULLIN_2"/>
    <property type="match status" value="1"/>
</dbReference>
<dbReference type="InterPro" id="IPR045093">
    <property type="entry name" value="Cullin"/>
</dbReference>
<dbReference type="AlphaFoldDB" id="A0A4S4LU61"/>
<evidence type="ECO:0000256" key="5">
    <source>
        <dbReference type="RuleBase" id="RU003829"/>
    </source>
</evidence>
<evidence type="ECO:0000313" key="10">
    <source>
        <dbReference type="Proteomes" id="UP000310158"/>
    </source>
</evidence>
<dbReference type="InterPro" id="IPR036388">
    <property type="entry name" value="WH-like_DNA-bd_sf"/>
</dbReference>
<accession>A0A4S4LU61</accession>
<dbReference type="PANTHER" id="PTHR11932">
    <property type="entry name" value="CULLIN"/>
    <property type="match status" value="1"/>
</dbReference>
<feature type="domain" description="Cullin family profile" evidence="8">
    <location>
        <begin position="450"/>
        <end position="676"/>
    </location>
</feature>
<proteinExistence type="inferred from homology"/>
<gene>
    <name evidence="9" type="ORF">EW146_g5163</name>
</gene>
<dbReference type="SMART" id="SM00182">
    <property type="entry name" value="CULLIN"/>
    <property type="match status" value="1"/>
</dbReference>
<dbReference type="Pfam" id="PF26557">
    <property type="entry name" value="Cullin_AB"/>
    <property type="match status" value="1"/>
</dbReference>
<evidence type="ECO:0000313" key="9">
    <source>
        <dbReference type="EMBL" id="THH15298.1"/>
    </source>
</evidence>
<evidence type="ECO:0000256" key="4">
    <source>
        <dbReference type="PROSITE-ProRule" id="PRU00330"/>
    </source>
</evidence>
<dbReference type="InterPro" id="IPR036317">
    <property type="entry name" value="Cullin_homology_sf"/>
</dbReference>
<keyword evidence="7" id="KW-0732">Signal</keyword>
<dbReference type="FunFam" id="1.10.10.10:FF:000014">
    <property type="entry name" value="Cullin 1"/>
    <property type="match status" value="1"/>
</dbReference>
<sequence>MSNVFSLLTLPTTSSAFSALRTTAAVDESQSASPLHKVPRLDTDSDSGSASRRHRDAPTASAKGVVLVRITGEPPQLPLEKRNDVLSNQLRRCIRLMLTRESADALPLTYERIYAICRYVVCEARDGEGLMMTLKLELEQCVGRLRGSLLDGAASGVSWIAEIVEACAWFEKQTNLLESVLTYLDRVHMSKEKIAQSVRGLAFGLFSSQILLYSPIVNKMNDGIKKWIDWERENRKPHEQQARVADLIGHLQIHNCYQTFESYYLELITGYYSAESEKLATSVDKDALYFLNYCTSCIDEEVTRSKELLPRSSWNIVLEAVERALLTQRVQWLAKEGLPKLLNNKDMEGLSTIYHLSFRVNGLKELNVQFKIYVESMVRSIVQDSARDEEMVDRLLEFKAFADRALHRAFADPVVSAAPSTSDVKKQPNKDFGYALIDAFTVGFKARRNKPAEMIAKHIDRLMRKGQRGASDAEFEAQLDAVLALYRFTDDKDVFRTFYHRALAKRLLLERSASDDFELAMLKKLKEQYDPEFSMGDHMFNDLILSRETIKEHHSRLSEKSDGQKLNVMILQQSFWPFSPRKTDIDLPLKMQVEIDNFANFYKKKHQGHKLDWDHGLGTANLRANFKGGEKELSVSLYQAVILLLFNETTRTSFADIKANTRMENEELRRTLQSLACGKKKVLKKLPPGRDVDDQDVFEFNDTFTDPRPKVHINSIQAKETPEESKRTQTYIEGDRKHYLDAAIVRIMKARKQLMYEQLKTETIEAVKKHFVPEVSNIKQRIESLVEQEYLRRDEEETNMYIYVA</sequence>
<dbReference type="SUPFAM" id="SSF74788">
    <property type="entry name" value="Cullin repeat-like"/>
    <property type="match status" value="1"/>
</dbReference>
<feature type="signal peptide" evidence="7">
    <location>
        <begin position="1"/>
        <end position="16"/>
    </location>
</feature>
<dbReference type="SUPFAM" id="SSF75632">
    <property type="entry name" value="Cullin homology domain"/>
    <property type="match status" value="1"/>
</dbReference>
<comment type="caution">
    <text evidence="9">The sequence shown here is derived from an EMBL/GenBank/DDBJ whole genome shotgun (WGS) entry which is preliminary data.</text>
</comment>
<keyword evidence="2" id="KW-1017">Isopeptide bond</keyword>
<keyword evidence="3" id="KW-0832">Ubl conjugation</keyword>
<dbReference type="Proteomes" id="UP000310158">
    <property type="component" value="Unassembled WGS sequence"/>
</dbReference>
<dbReference type="EMBL" id="SGPL01000217">
    <property type="protein sequence ID" value="THH15298.1"/>
    <property type="molecule type" value="Genomic_DNA"/>
</dbReference>
<evidence type="ECO:0000256" key="3">
    <source>
        <dbReference type="ARBA" id="ARBA00022843"/>
    </source>
</evidence>
<dbReference type="InterPro" id="IPR016159">
    <property type="entry name" value="Cullin_repeat-like_dom_sf"/>
</dbReference>
<dbReference type="OrthoDB" id="27073at2759"/>
<keyword evidence="10" id="KW-1185">Reference proteome</keyword>
<dbReference type="InterPro" id="IPR001373">
    <property type="entry name" value="Cullin_N"/>
</dbReference>
<protein>
    <recommendedName>
        <fullName evidence="8">Cullin family profile domain-containing protein</fullName>
    </recommendedName>
</protein>